<dbReference type="EMBL" id="MU267600">
    <property type="protein sequence ID" value="KAH7915420.1"/>
    <property type="molecule type" value="Genomic_DNA"/>
</dbReference>
<evidence type="ECO:0000313" key="2">
    <source>
        <dbReference type="Proteomes" id="UP000790377"/>
    </source>
</evidence>
<proteinExistence type="predicted"/>
<name>A0ACB8APL5_9AGAM</name>
<sequence>MGDIQNRPFSKNYSGLVNQSVIAVGLTVLCVTSHEIMKRRRRGRHPPKGLGSVESWEFGYLYQARSWALNPSPPTPKGCPLSWVKQCLKFPQDDLCELRGVDATLYVRFLRGCFYFILTHTFTTLPILLPIHVHFSDDSVSPASMTRASIASLVLTPQGLSLLWIHICLLFWLTLTWIATLVYICRGAFKFRAIKIETASKSVESDVAAEKDAQFHPHPHPQFPFQDIPSLDNDRSNRGLRLRTVMVSNVPTQLRSEAEMKEYFEYYMSRPIDKPSVGLSSSTQPGFINKFFAFGFNRAKRIPQYLPQSIGGTQGAGGQGLDNEDTNFELPSNINPEDIPVIERVVIARRMTELASLLERREDILRRLETAHIKLAKKALLAVYYVMEHRRANSQDSHHNQAHDRDAKKKDTSDLERGQSPAHDDVVDNEEHMDLLINTLSPFVAEFDLPNVSDSTTHKAYNKSKRAFRHLRIHSPRQSGHDLAYLTKTSNPSPTIEGSDAHRKTIWDALLSLPRSALHPYQPLIHLSVLFRGKTVPSIDYYTAKLNLLTSLITQNRARAVQDYHPVSTAFVTFADPKDARKACKYLAVHPNNPLACLVTMAPQYEDIDWTRVMKTTYRGELLKDWMVNIGVWGFTIFWLFPLSLFVGLVSIQSISTFWPSLYSYLSRHPWQEEVIQSFLPTLLISLLTILIPLLLLLIAKKAHTITTLSVLHDTIMTRYYKFLIVNVLVFFCVGTAALQSFLTSFKNVSGMSILTVVANSFPTAGPFYVGWLIFTTAIHGCFELVLFGLPLFVYPSTKRQITPRKRAVGIRPRTFNFYYWLPNHLLIIHVLLLFAILNPLVIPFGLLYFTCESAVVKNQLLHVYAKNYEGNGQLLLIRMVRYSFDGLILSQCVFLAYMVVLKKTVNVGLSAFLVIFTVFAKVIMTRQCRSRFEMDDILEADVICRTGNTTADVTGESDPESGGLSDSEVIEARDEVRDYPSSRFLTWRIPEWANFSYMTNPRRIRHPQRRQPNPFGPQRDTFSRINSAEQGRAAEVSHPSPDKAQTVLDKPLKPLHPTEEFTALRTLSTSLVQRHPPLPAWDDNAHYDIPYDNPYYTRPISNFLWLPRDPFGLLNLDDTVDVRRYLTSELVASDLGIWFGPQTSSISPLQQTPNSIPDDEQLHAPEMGKYYSGQEDIDLPPGIRSRVLALEREEEVEQATRERRPSVFSRRSNASGQSSGLRLARGPGARSQTLDARPNIFHKSSSDVMEQARRRTSSYLPPLDINQRSQMHFRGVDPGSHPDLHAQAEFLRSAATLATVASRSRTNNVSTREAVAHEVIVEEQMAAEARLKKEGAEVSKPHSQNTRSWLTSWIYSKVH</sequence>
<accession>A0ACB8APL5</accession>
<dbReference type="Proteomes" id="UP000790377">
    <property type="component" value="Unassembled WGS sequence"/>
</dbReference>
<evidence type="ECO:0000313" key="1">
    <source>
        <dbReference type="EMBL" id="KAH7915420.1"/>
    </source>
</evidence>
<gene>
    <name evidence="1" type="ORF">BJ138DRAFT_1189738</name>
</gene>
<keyword evidence="2" id="KW-1185">Reference proteome</keyword>
<reference evidence="1" key="1">
    <citation type="journal article" date="2021" name="New Phytol.">
        <title>Evolutionary innovations through gain and loss of genes in the ectomycorrhizal Boletales.</title>
        <authorList>
            <person name="Wu G."/>
            <person name="Miyauchi S."/>
            <person name="Morin E."/>
            <person name="Kuo A."/>
            <person name="Drula E."/>
            <person name="Varga T."/>
            <person name="Kohler A."/>
            <person name="Feng B."/>
            <person name="Cao Y."/>
            <person name="Lipzen A."/>
            <person name="Daum C."/>
            <person name="Hundley H."/>
            <person name="Pangilinan J."/>
            <person name="Johnson J."/>
            <person name="Barry K."/>
            <person name="LaButti K."/>
            <person name="Ng V."/>
            <person name="Ahrendt S."/>
            <person name="Min B."/>
            <person name="Choi I.G."/>
            <person name="Park H."/>
            <person name="Plett J.M."/>
            <person name="Magnuson J."/>
            <person name="Spatafora J.W."/>
            <person name="Nagy L.G."/>
            <person name="Henrissat B."/>
            <person name="Grigoriev I.V."/>
            <person name="Yang Z.L."/>
            <person name="Xu J."/>
            <person name="Martin F.M."/>
        </authorList>
    </citation>
    <scope>NUCLEOTIDE SEQUENCE</scope>
    <source>
        <strain evidence="1">ATCC 28755</strain>
    </source>
</reference>
<comment type="caution">
    <text evidence="1">The sequence shown here is derived from an EMBL/GenBank/DDBJ whole genome shotgun (WGS) entry which is preliminary data.</text>
</comment>
<organism evidence="1 2">
    <name type="scientific">Hygrophoropsis aurantiaca</name>
    <dbReference type="NCBI Taxonomy" id="72124"/>
    <lineage>
        <taxon>Eukaryota</taxon>
        <taxon>Fungi</taxon>
        <taxon>Dikarya</taxon>
        <taxon>Basidiomycota</taxon>
        <taxon>Agaricomycotina</taxon>
        <taxon>Agaricomycetes</taxon>
        <taxon>Agaricomycetidae</taxon>
        <taxon>Boletales</taxon>
        <taxon>Coniophorineae</taxon>
        <taxon>Hygrophoropsidaceae</taxon>
        <taxon>Hygrophoropsis</taxon>
    </lineage>
</organism>
<protein>
    <submittedName>
        <fullName evidence="1">Uncharacterized protein</fullName>
    </submittedName>
</protein>